<dbReference type="Proteomes" id="UP000829354">
    <property type="component" value="Chromosome III"/>
</dbReference>
<keyword evidence="2" id="KW-1185">Reference proteome</keyword>
<protein>
    <submittedName>
        <fullName evidence="1">Uncharacterized protein</fullName>
    </submittedName>
</protein>
<sequence length="79" mass="8704">MNDEDTCDLDDVESEEVGIFDVLVPDDVELFGVFREVELSEADVVVVEAGETVVDFRGVVVAEIIVVVVELDEEEEVDS</sequence>
<proteinExistence type="predicted"/>
<accession>A0AAE9JEC7</accession>
<dbReference type="AlphaFoldDB" id="A0AAE9JEC7"/>
<dbReference type="EMBL" id="CP092622">
    <property type="protein sequence ID" value="UMM25026.1"/>
    <property type="molecule type" value="Genomic_DNA"/>
</dbReference>
<gene>
    <name evidence="1" type="ORF">L5515_005005</name>
</gene>
<evidence type="ECO:0000313" key="1">
    <source>
        <dbReference type="EMBL" id="UMM25026.1"/>
    </source>
</evidence>
<evidence type="ECO:0000313" key="2">
    <source>
        <dbReference type="Proteomes" id="UP000829354"/>
    </source>
</evidence>
<name>A0AAE9JEC7_CAEBR</name>
<reference evidence="1 2" key="1">
    <citation type="submission" date="2022-04" db="EMBL/GenBank/DDBJ databases">
        <title>Chromosome-level reference genomes for two strains of Caenorhabditis briggsae: an improved platform for comparative genomics.</title>
        <authorList>
            <person name="Stevens L."/>
            <person name="Andersen E."/>
        </authorList>
    </citation>
    <scope>NUCLEOTIDE SEQUENCE [LARGE SCALE GENOMIC DNA]</scope>
    <source>
        <strain evidence="1">VX34</strain>
        <tissue evidence="1">Whole-organism</tissue>
    </source>
</reference>
<organism evidence="1 2">
    <name type="scientific">Caenorhabditis briggsae</name>
    <dbReference type="NCBI Taxonomy" id="6238"/>
    <lineage>
        <taxon>Eukaryota</taxon>
        <taxon>Metazoa</taxon>
        <taxon>Ecdysozoa</taxon>
        <taxon>Nematoda</taxon>
        <taxon>Chromadorea</taxon>
        <taxon>Rhabditida</taxon>
        <taxon>Rhabditina</taxon>
        <taxon>Rhabditomorpha</taxon>
        <taxon>Rhabditoidea</taxon>
        <taxon>Rhabditidae</taxon>
        <taxon>Peloderinae</taxon>
        <taxon>Caenorhabditis</taxon>
    </lineage>
</organism>